<dbReference type="EMBL" id="LT859958">
    <property type="protein sequence ID" value="SMX54322.1"/>
    <property type="molecule type" value="Genomic_DNA"/>
</dbReference>
<accession>A0A1Y6K3P4</accession>
<reference evidence="10" key="1">
    <citation type="submission" date="2017-05" db="EMBL/GenBank/DDBJ databases">
        <authorList>
            <person name="Kirkegaard R."/>
            <person name="Mcilroy J S."/>
        </authorList>
    </citation>
    <scope>NUCLEOTIDE SEQUENCE [LARGE SCALE GENOMIC DNA]</scope>
</reference>
<dbReference type="KEGG" id="abat:CFX1CAM_1257"/>
<feature type="transmembrane region" description="Helical" evidence="8">
    <location>
        <begin position="218"/>
        <end position="238"/>
    </location>
</feature>
<comment type="similarity">
    <text evidence="7">Belongs to the glycosyltransferase 87 family.</text>
</comment>
<feature type="transmembrane region" description="Helical" evidence="8">
    <location>
        <begin position="187"/>
        <end position="211"/>
    </location>
</feature>
<feature type="transmembrane region" description="Helical" evidence="8">
    <location>
        <begin position="112"/>
        <end position="130"/>
    </location>
</feature>
<dbReference type="GO" id="GO:0016758">
    <property type="term" value="F:hexosyltransferase activity"/>
    <property type="evidence" value="ECO:0007669"/>
    <property type="project" value="InterPro"/>
</dbReference>
<keyword evidence="4 8" id="KW-0812">Transmembrane</keyword>
<evidence type="ECO:0000256" key="4">
    <source>
        <dbReference type="ARBA" id="ARBA00022692"/>
    </source>
</evidence>
<protein>
    <recommendedName>
        <fullName evidence="11">DUF2029 domain-containing protein</fullName>
    </recommendedName>
</protein>
<evidence type="ECO:0000256" key="3">
    <source>
        <dbReference type="ARBA" id="ARBA00022679"/>
    </source>
</evidence>
<dbReference type="Pfam" id="PF09594">
    <property type="entry name" value="GT87"/>
    <property type="match status" value="1"/>
</dbReference>
<organism evidence="9 10">
    <name type="scientific">Candidatus Brevifilum fermentans</name>
    <dbReference type="NCBI Taxonomy" id="1986204"/>
    <lineage>
        <taxon>Bacteria</taxon>
        <taxon>Bacillati</taxon>
        <taxon>Chloroflexota</taxon>
        <taxon>Anaerolineae</taxon>
        <taxon>Anaerolineales</taxon>
        <taxon>Anaerolineaceae</taxon>
        <taxon>Candidatus Brevifilum</taxon>
    </lineage>
</organism>
<evidence type="ECO:0000313" key="10">
    <source>
        <dbReference type="Proteomes" id="UP000195514"/>
    </source>
</evidence>
<evidence type="ECO:0008006" key="11">
    <source>
        <dbReference type="Google" id="ProtNLM"/>
    </source>
</evidence>
<dbReference type="AlphaFoldDB" id="A0A1Y6K3P4"/>
<keyword evidence="10" id="KW-1185">Reference proteome</keyword>
<proteinExistence type="inferred from homology"/>
<feature type="transmembrane region" description="Helical" evidence="8">
    <location>
        <begin position="381"/>
        <end position="402"/>
    </location>
</feature>
<name>A0A1Y6K3P4_9CHLR</name>
<feature type="transmembrane region" description="Helical" evidence="8">
    <location>
        <begin position="349"/>
        <end position="369"/>
    </location>
</feature>
<dbReference type="InterPro" id="IPR018584">
    <property type="entry name" value="GT87"/>
</dbReference>
<comment type="subcellular location">
    <subcellularLocation>
        <location evidence="1">Cell membrane</location>
        <topology evidence="1">Multi-pass membrane protein</topology>
    </subcellularLocation>
</comment>
<evidence type="ECO:0000313" key="9">
    <source>
        <dbReference type="EMBL" id="SMX54322.1"/>
    </source>
</evidence>
<dbReference type="GO" id="GO:0005886">
    <property type="term" value="C:plasma membrane"/>
    <property type="evidence" value="ECO:0007669"/>
    <property type="project" value="UniProtKB-SubCell"/>
</dbReference>
<feature type="transmembrane region" description="Helical" evidence="8">
    <location>
        <begin position="267"/>
        <end position="292"/>
    </location>
</feature>
<feature type="transmembrane region" description="Helical" evidence="8">
    <location>
        <begin position="304"/>
        <end position="320"/>
    </location>
</feature>
<feature type="transmembrane region" description="Helical" evidence="8">
    <location>
        <begin position="326"/>
        <end position="342"/>
    </location>
</feature>
<sequence length="413" mass="46586">MMMKRYRKTTLSQYTTVALASVLIIGFCVLGFFAMTNIRHFDMFVIPWAAGRGWLLEGISPYALSAIDIAHSAIDDSPFSAQLLTQPLFSQPFFSLIFYLPLSLLPYTLARSIWTVILALCVALIGYFGVKFSGWQINRLGMVCIAIFLIFSLPGAIAILEGEISPVIIVLLLSSILLIQNNQDTPAGFLLALATSNFLTSGLVVVSLLIWAIVKKRLSIIASFFSGVVFLVIISFLIQPSWFEDWISVLLKLNINLEWVRTPLMDLAAFLPGIAKHLSIFLHGLFVVFAIRNLITLLVQSDRGFIYAMVLMLSLTYFLHIRASTVNTLLMVPSLIFVIRYWSERWKRLGALMAWMFLAASGVGSWLLVYPEFDLSKNNLSWIFIVYSLVVLSGMIWIRWWALELPKLPYESL</sequence>
<keyword evidence="6 8" id="KW-0472">Membrane</keyword>
<keyword evidence="5 8" id="KW-1133">Transmembrane helix</keyword>
<evidence type="ECO:0000256" key="6">
    <source>
        <dbReference type="ARBA" id="ARBA00023136"/>
    </source>
</evidence>
<feature type="transmembrane region" description="Helical" evidence="8">
    <location>
        <begin position="12"/>
        <end position="35"/>
    </location>
</feature>
<gene>
    <name evidence="9" type="ORF">CFX1CAM_1257</name>
</gene>
<evidence type="ECO:0000256" key="8">
    <source>
        <dbReference type="SAM" id="Phobius"/>
    </source>
</evidence>
<evidence type="ECO:0000256" key="7">
    <source>
        <dbReference type="ARBA" id="ARBA00024033"/>
    </source>
</evidence>
<keyword evidence="2" id="KW-1003">Cell membrane</keyword>
<evidence type="ECO:0000256" key="1">
    <source>
        <dbReference type="ARBA" id="ARBA00004651"/>
    </source>
</evidence>
<evidence type="ECO:0000256" key="5">
    <source>
        <dbReference type="ARBA" id="ARBA00022989"/>
    </source>
</evidence>
<evidence type="ECO:0000256" key="2">
    <source>
        <dbReference type="ARBA" id="ARBA00022475"/>
    </source>
</evidence>
<dbReference type="Proteomes" id="UP000195514">
    <property type="component" value="Chromosome I"/>
</dbReference>
<feature type="transmembrane region" description="Helical" evidence="8">
    <location>
        <begin position="136"/>
        <end position="157"/>
    </location>
</feature>
<keyword evidence="3" id="KW-0808">Transferase</keyword>